<name>A0A124JT80_9SPHN</name>
<evidence type="ECO:0000313" key="4">
    <source>
        <dbReference type="EMBL" id="KUR69907.1"/>
    </source>
</evidence>
<dbReference type="OrthoDB" id="7505704at2"/>
<dbReference type="AlphaFoldDB" id="A0A124JT80"/>
<keyword evidence="2 3" id="KW-0802">TPR repeat</keyword>
<evidence type="ECO:0000313" key="5">
    <source>
        <dbReference type="Proteomes" id="UP000058012"/>
    </source>
</evidence>
<evidence type="ECO:0008006" key="6">
    <source>
        <dbReference type="Google" id="ProtNLM"/>
    </source>
</evidence>
<dbReference type="InterPro" id="IPR051012">
    <property type="entry name" value="CellSynth/LPSAsmb/PSIAsmb"/>
</dbReference>
<evidence type="ECO:0000256" key="2">
    <source>
        <dbReference type="ARBA" id="ARBA00022803"/>
    </source>
</evidence>
<dbReference type="Pfam" id="PF13432">
    <property type="entry name" value="TPR_16"/>
    <property type="match status" value="2"/>
</dbReference>
<reference evidence="4 5" key="1">
    <citation type="submission" date="2015-10" db="EMBL/GenBank/DDBJ databases">
        <title>Draft genome sequence of Novosphingobium fuchskuhlense DSM 25065 isolated from a surface water sample of the southwest basin of Lake Grosse Fuchskuhle.</title>
        <authorList>
            <person name="Ruckert C."/>
            <person name="Winkler A."/>
            <person name="Glaeser J."/>
            <person name="Grossart H.-P."/>
            <person name="Kalinowski J."/>
            <person name="Glaeser S."/>
        </authorList>
    </citation>
    <scope>NUCLEOTIDE SEQUENCE [LARGE SCALE GENOMIC DNA]</scope>
    <source>
        <strain evidence="4 5">FNE08-7</strain>
    </source>
</reference>
<organism evidence="4 5">
    <name type="scientific">Novosphingobium fuchskuhlense</name>
    <dbReference type="NCBI Taxonomy" id="1117702"/>
    <lineage>
        <taxon>Bacteria</taxon>
        <taxon>Pseudomonadati</taxon>
        <taxon>Pseudomonadota</taxon>
        <taxon>Alphaproteobacteria</taxon>
        <taxon>Sphingomonadales</taxon>
        <taxon>Sphingomonadaceae</taxon>
        <taxon>Novosphingobium</taxon>
    </lineage>
</organism>
<comment type="caution">
    <text evidence="4">The sequence shown here is derived from an EMBL/GenBank/DDBJ whole genome shotgun (WGS) entry which is preliminary data.</text>
</comment>
<dbReference type="STRING" id="1117702.AQZ52_17555"/>
<dbReference type="Gene3D" id="1.25.40.10">
    <property type="entry name" value="Tetratricopeptide repeat domain"/>
    <property type="match status" value="1"/>
</dbReference>
<gene>
    <name evidence="4" type="ORF">AQZ52_17555</name>
</gene>
<dbReference type="Pfam" id="PF14559">
    <property type="entry name" value="TPR_19"/>
    <property type="match status" value="1"/>
</dbReference>
<dbReference type="PANTHER" id="PTHR45586">
    <property type="entry name" value="TPR REPEAT-CONTAINING PROTEIN PA4667"/>
    <property type="match status" value="1"/>
</dbReference>
<evidence type="ECO:0000256" key="1">
    <source>
        <dbReference type="ARBA" id="ARBA00022737"/>
    </source>
</evidence>
<sequence length="378" mass="40833">MTMTDGDNEALLRKLAARLGFLKQDPKNRRLLLETADLALEAGDPDQAIALLERAGQVDSLSFSELNVLGLAAIKAKRFDLAVECFETVARETGEDEPGPRFNLAWSLAVLSRSEEALPVLTDQTARILPQAATLKVQLLHKLGNLDEAMDQAKQLLECHPEHPGLLGAVSVLAIDCEDLELAAETAARAGEQSDALTTLGTLALGEEDAATARRVFERALAIRQDVPRAWVGRGLAKLLDQDPLDAARDIEKGAELFGDHLGSWIAAGWARFVGQDYAEARRIFEHALALDPTFSEAHGSMAVIEIQEGLLSSAAERVKVATRLDRNCFSAAFARTLLASADGDQDKARVIFEKAVNVPIGKDGRTIAQSLAKMGLR</sequence>
<evidence type="ECO:0000256" key="3">
    <source>
        <dbReference type="PROSITE-ProRule" id="PRU00339"/>
    </source>
</evidence>
<dbReference type="EMBL" id="LLZS01000011">
    <property type="protein sequence ID" value="KUR69907.1"/>
    <property type="molecule type" value="Genomic_DNA"/>
</dbReference>
<dbReference type="SUPFAM" id="SSF48452">
    <property type="entry name" value="TPR-like"/>
    <property type="match status" value="1"/>
</dbReference>
<accession>A0A124JT80</accession>
<keyword evidence="5" id="KW-1185">Reference proteome</keyword>
<dbReference type="Proteomes" id="UP000058012">
    <property type="component" value="Unassembled WGS sequence"/>
</dbReference>
<proteinExistence type="predicted"/>
<dbReference type="InterPro" id="IPR011990">
    <property type="entry name" value="TPR-like_helical_dom_sf"/>
</dbReference>
<keyword evidence="1" id="KW-0677">Repeat</keyword>
<dbReference type="PANTHER" id="PTHR45586:SF1">
    <property type="entry name" value="LIPOPOLYSACCHARIDE ASSEMBLY PROTEIN B"/>
    <property type="match status" value="1"/>
</dbReference>
<dbReference type="PROSITE" id="PS50005">
    <property type="entry name" value="TPR"/>
    <property type="match status" value="1"/>
</dbReference>
<protein>
    <recommendedName>
        <fullName evidence="6">Tetratricopeptide repeat protein</fullName>
    </recommendedName>
</protein>
<dbReference type="SMART" id="SM00028">
    <property type="entry name" value="TPR"/>
    <property type="match status" value="6"/>
</dbReference>
<dbReference type="InterPro" id="IPR019734">
    <property type="entry name" value="TPR_rpt"/>
</dbReference>
<feature type="repeat" description="TPR" evidence="3">
    <location>
        <begin position="262"/>
        <end position="295"/>
    </location>
</feature>